<feature type="domain" description="Centrosomin N-terminal motif 1" evidence="10">
    <location>
        <begin position="58"/>
        <end position="126"/>
    </location>
</feature>
<dbReference type="GO" id="GO:1903358">
    <property type="term" value="P:regulation of Golgi organization"/>
    <property type="evidence" value="ECO:0007669"/>
    <property type="project" value="TreeGrafter"/>
</dbReference>
<feature type="coiled-coil region" evidence="7">
    <location>
        <begin position="1314"/>
        <end position="1419"/>
    </location>
</feature>
<feature type="compositionally biased region" description="Basic and acidic residues" evidence="8">
    <location>
        <begin position="895"/>
        <end position="912"/>
    </location>
</feature>
<dbReference type="InterPro" id="IPR012943">
    <property type="entry name" value="Cnn_1N"/>
</dbReference>
<dbReference type="GO" id="GO:0008270">
    <property type="term" value="F:zinc ion binding"/>
    <property type="evidence" value="ECO:0007669"/>
    <property type="project" value="InterPro"/>
</dbReference>
<dbReference type="GO" id="GO:0005794">
    <property type="term" value="C:Golgi apparatus"/>
    <property type="evidence" value="ECO:0007669"/>
    <property type="project" value="UniProtKB-SubCell"/>
</dbReference>
<evidence type="ECO:0000256" key="7">
    <source>
        <dbReference type="SAM" id="Coils"/>
    </source>
</evidence>
<name>A0A444TZI0_ACIRT</name>
<dbReference type="GO" id="GO:0005813">
    <property type="term" value="C:centrosome"/>
    <property type="evidence" value="ECO:0007669"/>
    <property type="project" value="TreeGrafter"/>
</dbReference>
<dbReference type="Pfam" id="PF07776">
    <property type="entry name" value="zf-AD"/>
    <property type="match status" value="1"/>
</dbReference>
<dbReference type="Pfam" id="PF18615">
    <property type="entry name" value="SMYLE_N"/>
    <property type="match status" value="1"/>
</dbReference>
<dbReference type="InterPro" id="IPR052593">
    <property type="entry name" value="MT-associated_AKAP9-binding"/>
</dbReference>
<organism evidence="13 14">
    <name type="scientific">Acipenser ruthenus</name>
    <name type="common">Sterlet sturgeon</name>
    <dbReference type="NCBI Taxonomy" id="7906"/>
    <lineage>
        <taxon>Eukaryota</taxon>
        <taxon>Metazoa</taxon>
        <taxon>Chordata</taxon>
        <taxon>Craniata</taxon>
        <taxon>Vertebrata</taxon>
        <taxon>Euteleostomi</taxon>
        <taxon>Actinopterygii</taxon>
        <taxon>Chondrostei</taxon>
        <taxon>Acipenseriformes</taxon>
        <taxon>Acipenseridae</taxon>
        <taxon>Acipenser</taxon>
    </lineage>
</organism>
<reference evidence="13 14" key="1">
    <citation type="submission" date="2019-01" db="EMBL/GenBank/DDBJ databases">
        <title>Draft Genome and Complete Hox-Cluster Characterization of the Sterlet Sturgeon (Acipenser ruthenus).</title>
        <authorList>
            <person name="Wei Q."/>
        </authorList>
    </citation>
    <scope>NUCLEOTIDE SEQUENCE [LARGE SCALE GENOMIC DNA]</scope>
    <source>
        <strain evidence="13">WHYD16114868_AA</strain>
        <tissue evidence="13">Blood</tissue>
    </source>
</reference>
<keyword evidence="7" id="KW-0175">Coiled coil</keyword>
<comment type="subcellular location">
    <subcellularLocation>
        <location evidence="1">Cytoplasm</location>
        <location evidence="1">Cytoskeleton</location>
    </subcellularLocation>
    <subcellularLocation>
        <location evidence="2">Golgi apparatus</location>
    </subcellularLocation>
</comment>
<dbReference type="GO" id="GO:0007098">
    <property type="term" value="P:centrosome cycle"/>
    <property type="evidence" value="ECO:0007669"/>
    <property type="project" value="TreeGrafter"/>
</dbReference>
<dbReference type="GO" id="GO:0005634">
    <property type="term" value="C:nucleus"/>
    <property type="evidence" value="ECO:0007669"/>
    <property type="project" value="InterPro"/>
</dbReference>
<feature type="coiled-coil region" evidence="7">
    <location>
        <begin position="2603"/>
        <end position="2637"/>
    </location>
</feature>
<feature type="coiled-coil region" evidence="7">
    <location>
        <begin position="1753"/>
        <end position="1787"/>
    </location>
</feature>
<accession>A0A444TZI0</accession>
<dbReference type="PANTHER" id="PTHR46501:SF2">
    <property type="entry name" value="MYOMEGALIN"/>
    <property type="match status" value="1"/>
</dbReference>
<evidence type="ECO:0000259" key="12">
    <source>
        <dbReference type="Pfam" id="PF23246"/>
    </source>
</evidence>
<keyword evidence="6" id="KW-0206">Cytoskeleton</keyword>
<gene>
    <name evidence="13" type="ORF">EOD39_2648</name>
</gene>
<dbReference type="GO" id="GO:0060090">
    <property type="term" value="F:molecular adaptor activity"/>
    <property type="evidence" value="ECO:0007669"/>
    <property type="project" value="TreeGrafter"/>
</dbReference>
<dbReference type="InterPro" id="IPR040947">
    <property type="entry name" value="SMYLE_N"/>
</dbReference>
<feature type="region of interest" description="Disordered" evidence="8">
    <location>
        <begin position="2174"/>
        <end position="2200"/>
    </location>
</feature>
<protein>
    <submittedName>
        <fullName evidence="13">Myomegalin</fullName>
    </submittedName>
</protein>
<feature type="region of interest" description="Disordered" evidence="8">
    <location>
        <begin position="1471"/>
        <end position="1519"/>
    </location>
</feature>
<feature type="domain" description="ZAD" evidence="9">
    <location>
        <begin position="305"/>
        <end position="374"/>
    </location>
</feature>
<feature type="compositionally biased region" description="Acidic residues" evidence="8">
    <location>
        <begin position="1482"/>
        <end position="1503"/>
    </location>
</feature>
<keyword evidence="5" id="KW-0333">Golgi apparatus</keyword>
<evidence type="ECO:0000256" key="8">
    <source>
        <dbReference type="SAM" id="MobiDB-lite"/>
    </source>
</evidence>
<feature type="region of interest" description="Disordered" evidence="8">
    <location>
        <begin position="550"/>
        <end position="588"/>
    </location>
</feature>
<dbReference type="Pfam" id="PF07989">
    <property type="entry name" value="Cnn_1N"/>
    <property type="match status" value="1"/>
</dbReference>
<keyword evidence="14" id="KW-1185">Reference proteome</keyword>
<feature type="region of interest" description="Disordered" evidence="8">
    <location>
        <begin position="2220"/>
        <end position="2243"/>
    </location>
</feature>
<evidence type="ECO:0000256" key="6">
    <source>
        <dbReference type="ARBA" id="ARBA00023212"/>
    </source>
</evidence>
<dbReference type="InterPro" id="IPR012934">
    <property type="entry name" value="Znf_AD"/>
</dbReference>
<evidence type="ECO:0000256" key="4">
    <source>
        <dbReference type="ARBA" id="ARBA00022553"/>
    </source>
</evidence>
<evidence type="ECO:0000259" key="11">
    <source>
        <dbReference type="Pfam" id="PF18615"/>
    </source>
</evidence>
<sequence length="2898" mass="329609">MHRALTQQQSCGMTERLTILLDCRDYMEDRDMRSRTVSHMTAFLSDETETGPPLQTHTLREFEKHLNDLKKENFSLKLRIYFLEERMQQKYEDSSEDVYKRNIELKVEVESLKQELQEKQPLLDKALTTAESLTNHNEAELQRRCEERQQEIDHMQEILETKIQLLQEEAKLAKNEAERMTALAEAETLRCLDLEKRLNENPKESADHLSLWDQHALADKDRTIDQLTQALRSKDALITELSDEKTVLNEKVGGLGDQVLELTSSLQEKETDVEFFQDELGREKLRIQQEMQLAASMLETRMKEVCRICARDLCGNQRRWIFHPASKLNLQVLLSHVLGRELSRDGKAEFACSKCTFMLDRMYRFDTVIARIEALSIERLQKLLQEKHRLRHCVASLYRKNNSDEQGQEKAMDCTVDISGLPDVKYNALLQEDFVYSGYESWAEHEEQTVEPHIHSNVSEISLHKSRKCRSCAALRVADSDYEAVCKVPRKLASSISCGPSTRYSASMLGSVCSEDPTTITPLPESMIASLPSDKTLEDMDLLEKMSHASSVESLDTTVEMGSTTRKEEETERELKEDQKSDSWSEEHLAQCSSTAHTNKLDLALMLVKTFEYRPIQSPRGSKLPVLVKPPGSDCKLIFSDMTTRTPHNSICEFPSRFQELVPPRVQQELQLELADLEELWEDVYVEYLPFRCQNLIEEQQSQLNQYECAAGQCVSELQKAQLQVQSLQTKIQETEAANEMLHQKLMEMECELRAIRQAAQKQERTIQDLSEAVSSKDSEAEELYNVIEGQNETLCKLRVMAHRNQLEQLQVTEEELDPAQLPQLQAELLTLQSSLFSTQLELQSVQRAHRQCERKSADQTRAQDHLHSDLQEALQQREVTAQHNQELRSALQKTRGELQEKEQLLKERESKKQMEIQVRETSIQRLSLALKDKEQLVQEYMELLDHQQDSRQSSESRDALLDKLRERIKNRDRALEQAIDEKFRTLEEKESEVRQLQLALREKDRDQDRLRCILSNNEETINSLDGLVKVKDLELEQTSLACRNQQWLKQEAEEKYSHCLRERDSIITQLQTSLQSCTKEAEELTAVLLNKMTVGANEMTEELKLRLQLKERMLQEVLADRNCQATEHERDIERLLQTIGAREQQITETAQRRSQVIGERAGELQELRKQLSEREREVCELSRQREQPAWGPLNEISRLKHLLQEKEAFIKELMQSSPHSQEEPMITSKPSETGTASRGEEGRSRLNIWLVSLLLFSSFLEAAVLSYAYKKAFFKCKMSPLCLLFTGEDQEVVAVKEELKLVMRKEQESRMDLSALQSALAKQKEEMQIQAADIESLTRNVQIKEELIKDLQRQLVEPTGLPVVERLTQELQELRETIVLLENPAQQDIETPDHQSVLEDLLSEHSRLNEALKAERQLYNSLVQLHTNTDSSENVQALQMELDVVQVLRGQLEEALARTRDGAQRLERAARMQSDFGDLSSAEEVEEDEDDDDDGSTDYTDSIEEKENSKLTALSLSTSQNVATCEETELAGGSGSSSGVSQVDKEGLLEMRSEIQKLMEQKKAAEGELRELKTQLENTGYASLSQMRNALQSLRLENDELKSLAGHVKSGCWQNGEAGRLSEEGLRQEVGRLKGRLGSTETIVELLKEQLQLNCQTCGEEGVFNPELIVNMAHEIGERLREELGPAQGTRLAPEVQLREGSGKRKRSTRPHSLDLGALLSQSTNESSLQAGLQMDSGQFWEHVEASVREQSQQLRSELALSRQESHELQERLKVSEATLQAQSDQLKHYHVLLTEVSVEQENKQVQVDLQDLGYETCGRSETEADREEASSPEYDELDVQGDLYSDASLMEEARAPPLPLKSSLKVRLWPEEEPVKCEDVPALQQHIQDLRAQLRRSEKVIRNLQTRVCSLSTTSDYASSLERPHKVAWSFEASPAHSCVEDDEGWQSDEVAIPAAQPNKELQELVSRVASLETRLKSSRLEGKAAAGDVKSATWPGKYDSLIQAQARELSHLRQKMREGQGVCHILSQHLGDTTKSFEELLRANDIDYYMGQSFREQLAQDTSLAERISSKLSGRDRSEVDDKTGHELLALRSSNCVVTMAPLWKSMLSKSSPLYRKSLFSFTLWESRVQERELVFLRKQLDQERRAKQRQLDKLSRELQQKDKIIESLRAKLQQCPDTPSSSRALSDSDRTSFVSDDHASINDDLELCSDMDAASEYTQEERGGTMSPEQASTDLYSGPLSSAVTFPQTHYCPDPSSQFGSLPFNTRPPFLDPSFSGASPFSIAEVHQELQMLQRQLGETTGFAVPHVKPLSHTASFSLTGHSQPQASSYAPLSHQPFHQTYPGNSTLKAAEAGLLDSSAVWDMSHLVRPIGTNTYGDVSSGSSGYQSGTSHTGTRLIEEHLGEIRSLRQRLEDSIRTNERLRQQLEERLALAGRDSGPPTNIYIQGLESVSQLSNENRVLREENLGLQARLNQASRENCVEVEQLRDAVLSGRERVKQAELEAEQGREESRRLQSQSCEQQQEIHQLRLERQAGQDRNNRLQHEMNLLQQQLTENRQLLHSLQSELQMYERVYGCANPSLSGYGRDGKYHSVPSSLDLSELLSEVRSLRVQLEQSIQENSSLRQQLEQQLVRSSVKIDSRPSSINISTPRETGCRRQLFQDSVPSPPVRDTDLFNSISPFSMFSKSTDLGVEDPEIAANQDILKPRSLLEGDAPDGSFASKNGRHVIGHVDDFSALQQQILEGKVLVQRMEAVLQPSLSAAFLEISSNKALDYSSVKNVLSNTKTLRQILEEAASLLKMFWKAALPNAESCVQHVKKEQSMKKEIQMLRNKITEQEDLLQNTIERLRSTNRSKESMEHFIVSQCMSLNTPQSQHPGVHLLTTCCCTVNTSGVG</sequence>
<evidence type="ECO:0000256" key="2">
    <source>
        <dbReference type="ARBA" id="ARBA00004555"/>
    </source>
</evidence>
<feature type="domain" description="Short myomegalin-like EB1 binding protein N-terminal" evidence="11">
    <location>
        <begin position="415"/>
        <end position="678"/>
    </location>
</feature>
<feature type="domain" description="CDK5 regulatory subunit-associated protein 2/Myomegalin coiled coil" evidence="12">
    <location>
        <begin position="1352"/>
        <end position="1474"/>
    </location>
</feature>
<evidence type="ECO:0000256" key="5">
    <source>
        <dbReference type="ARBA" id="ARBA00023034"/>
    </source>
</evidence>
<feature type="coiled-coil region" evidence="7">
    <location>
        <begin position="1549"/>
        <end position="1605"/>
    </location>
</feature>
<feature type="coiled-coil region" evidence="7">
    <location>
        <begin position="2402"/>
        <end position="2570"/>
    </location>
</feature>
<feature type="compositionally biased region" description="Polar residues" evidence="8">
    <location>
        <begin position="2179"/>
        <end position="2189"/>
    </location>
</feature>
<dbReference type="Pfam" id="PF23246">
    <property type="entry name" value="CC_CDK5RAP2"/>
    <property type="match status" value="1"/>
</dbReference>
<feature type="region of interest" description="Disordered" evidence="8">
    <location>
        <begin position="893"/>
        <end position="912"/>
    </location>
</feature>
<feature type="coiled-coil region" evidence="7">
    <location>
        <begin position="59"/>
        <end position="183"/>
    </location>
</feature>
<evidence type="ECO:0000313" key="14">
    <source>
        <dbReference type="Proteomes" id="UP000289886"/>
    </source>
</evidence>
<feature type="coiled-coil region" evidence="7">
    <location>
        <begin position="718"/>
        <end position="780"/>
    </location>
</feature>
<keyword evidence="3" id="KW-0963">Cytoplasm</keyword>
<feature type="region of interest" description="Disordered" evidence="8">
    <location>
        <begin position="1216"/>
        <end position="1240"/>
    </location>
</feature>
<dbReference type="InterPro" id="IPR056273">
    <property type="entry name" value="CDK5RAP2_MYOME_CC"/>
</dbReference>
<feature type="coiled-coil region" evidence="7">
    <location>
        <begin position="1882"/>
        <end position="1909"/>
    </location>
</feature>
<dbReference type="GO" id="GO:0090063">
    <property type="term" value="P:positive regulation of microtubule nucleation"/>
    <property type="evidence" value="ECO:0007669"/>
    <property type="project" value="TreeGrafter"/>
</dbReference>
<feature type="compositionally biased region" description="Basic and acidic residues" evidence="8">
    <location>
        <begin position="2190"/>
        <end position="2200"/>
    </location>
</feature>
<evidence type="ECO:0000259" key="10">
    <source>
        <dbReference type="Pfam" id="PF07989"/>
    </source>
</evidence>
<keyword evidence="4" id="KW-0597">Phosphoprotein</keyword>
<feature type="compositionally biased region" description="Polar residues" evidence="8">
    <location>
        <begin position="550"/>
        <end position="563"/>
    </location>
</feature>
<feature type="compositionally biased region" description="Basic and acidic residues" evidence="8">
    <location>
        <begin position="565"/>
        <end position="588"/>
    </location>
</feature>
<dbReference type="Proteomes" id="UP000289886">
    <property type="component" value="Unassembled WGS sequence"/>
</dbReference>
<evidence type="ECO:0000256" key="1">
    <source>
        <dbReference type="ARBA" id="ARBA00004245"/>
    </source>
</evidence>
<proteinExistence type="predicted"/>
<comment type="caution">
    <text evidence="13">The sequence shown here is derived from an EMBL/GenBank/DDBJ whole genome shotgun (WGS) entry which is preliminary data.</text>
</comment>
<evidence type="ECO:0000256" key="3">
    <source>
        <dbReference type="ARBA" id="ARBA00022490"/>
    </source>
</evidence>
<feature type="region of interest" description="Disordered" evidence="8">
    <location>
        <begin position="1685"/>
        <end position="1714"/>
    </location>
</feature>
<feature type="coiled-coil region" evidence="7">
    <location>
        <begin position="2823"/>
        <end position="2854"/>
    </location>
</feature>
<feature type="compositionally biased region" description="Polar residues" evidence="8">
    <location>
        <begin position="2231"/>
        <end position="2243"/>
    </location>
</feature>
<dbReference type="EMBL" id="SCEB01215665">
    <property type="protein sequence ID" value="RXM28356.1"/>
    <property type="molecule type" value="Genomic_DNA"/>
</dbReference>
<evidence type="ECO:0000313" key="13">
    <source>
        <dbReference type="EMBL" id="RXM28356.1"/>
    </source>
</evidence>
<evidence type="ECO:0000259" key="9">
    <source>
        <dbReference type="Pfam" id="PF07776"/>
    </source>
</evidence>
<dbReference type="PANTHER" id="PTHR46501">
    <property type="entry name" value="MYOMEGALIN"/>
    <property type="match status" value="1"/>
</dbReference>